<evidence type="ECO:0000313" key="3">
    <source>
        <dbReference type="EMBL" id="MBK1816806.1"/>
    </source>
</evidence>
<dbReference type="SUPFAM" id="SSF51126">
    <property type="entry name" value="Pectin lyase-like"/>
    <property type="match status" value="3"/>
</dbReference>
<dbReference type="InterPro" id="IPR011050">
    <property type="entry name" value="Pectin_lyase_fold/virulence"/>
</dbReference>
<dbReference type="RefSeq" id="WP_200351732.1">
    <property type="nucleotide sequence ID" value="NZ_BAABHZ010000006.1"/>
</dbReference>
<dbReference type="InterPro" id="IPR013425">
    <property type="entry name" value="Autotrns_rpt"/>
</dbReference>
<evidence type="ECO:0000256" key="1">
    <source>
        <dbReference type="ARBA" id="ARBA00022729"/>
    </source>
</evidence>
<gene>
    <name evidence="3" type="ORF">JIN84_14365</name>
</gene>
<keyword evidence="1 2" id="KW-0732">Signal</keyword>
<dbReference type="Pfam" id="PF12951">
    <property type="entry name" value="PATR"/>
    <property type="match status" value="7"/>
</dbReference>
<dbReference type="EMBL" id="JAENIK010000011">
    <property type="protein sequence ID" value="MBK1816806.1"/>
    <property type="molecule type" value="Genomic_DNA"/>
</dbReference>
<evidence type="ECO:0000256" key="2">
    <source>
        <dbReference type="SAM" id="SignalP"/>
    </source>
</evidence>
<sequence length="1426" mass="140447">MKPRNPRLLFSATVITAVFSIVTSNHASAASQTWDGETDANWATVTNWVSNTGAPGIIYTANSTNTTDVATFNSAINATTLAGSAGNPIITETNRMIGRILFDTAGVESHHIGAASGSPTLTFGNNLTILDVTASVIHGQTINAPVALHLPSSTNGGFTIQNNSTTSGATLTLAGGILNAPNSGRGTLATLRGSNTGENTVSGNIVLTQTAGITSTLTKADPGTWVFSGTNAFAPGGGVIVSDGVLAAAGNAALGTNATANAQAATINGGVLEIRNGVTIDNGVSLNLNGGAIRGAGTSATNGRIRVAATAAASVTLSTAASGDVFTIGNGDNELTGGAGDSVVHVAGPGTVVQAFASNYAGTWSVDSGTLQAGAPTSLGTLGSVNVAGGARLLASSQGLALTSLTGSGAVGHGGEGISTLTANISGSNTFAGQLQDGAAGALGLTKTGAGVLNLAGVSSYTDTTLVSSGTLNITGSLGNTPVGGSAGTTLSGNGSISGAVSVGNNMHLAPGDGGNAAIGTLTVGSLALESGSQLDIGITNTTTLDKVVVTGSGGLIISGGQVNINGGSGPFTTNGVYNLIGYSGTLNGLPGSLSVNGLNKSVTKTYTFGASGGFVTLTVANSGAVQTFWNTNADGNWSTNANWTPATAPNGTGAFVGFGGGGTEITADRTITVNGSFTAGTLAFNGVANGRSYILAGGSGANITLKNGSTGAFVTDTSGNHTINSPLTLTTDGSGFAATFAVINPGDTLTVGGAISGDGSPLLKEGPGTLVLNGVNTFTNGTVINGGTLQINSAESLGDIFGTTTIHTGTLRAAEDITSTALFNLTDSTSKVSVAAGKSFTISGQITDGESMGTLNKVDAGTLALTGANSYSGGTVVNGGIVQVSNANSLGSTTGPLVLNNAVVQATAGFNSSRGVTLGSVNSTFSVDPSVTYTLGGAITGSGTLNKSGSGTLSLGAINPNPNTYSGGTVISAGVLAVNRDSFLGPGTVTFQGGTLQNNYGNNFSYGFGNPISVPVGQVGTINMNNRMSLGSTAVVTGGGTLNVNLNTTVTRDDLNNSWVGFTGQVNFAGTGTARMLNNSGTFDTNSFANCSVDVGGSAFLQPVTNSGGNIYFFGALSGSSPTAGFAGATAGTGTLSVGALNGSSTFAGQINGNNALTKTGTGTLTLSGTNTYTGSTTVNGGSLELAATGHLRFVPGANGVSNKITGSGTVVLNGAFNIDLATANTTSGNSWLLVDVALLDETYGPTFSVDGFTRSGTTWTKVDGGKTWTFDQATGLLGLVSVGYSSWTGDPANGLSVGVNDGAGLDPDADGISNLLEYVLGGIPAGTGASDTSILPAQALDATDLTLTFRRSDLSESDVVLKVQWSADMVTWTDFITVGPVDALPAVDVSEDVPTAALDTVVVKIPRAGREAGGRLFGRIHAVK</sequence>
<keyword evidence="4" id="KW-1185">Reference proteome</keyword>
<feature type="chain" id="PRO_5037886917" evidence="2">
    <location>
        <begin position="30"/>
        <end position="1426"/>
    </location>
</feature>
<comment type="caution">
    <text evidence="3">The sequence shown here is derived from an EMBL/GenBank/DDBJ whole genome shotgun (WGS) entry which is preliminary data.</text>
</comment>
<dbReference type="NCBIfam" id="TIGR02601">
    <property type="entry name" value="autotrns_rpt"/>
    <property type="match status" value="5"/>
</dbReference>
<feature type="signal peptide" evidence="2">
    <location>
        <begin position="1"/>
        <end position="29"/>
    </location>
</feature>
<accession>A0A934R466</accession>
<proteinExistence type="predicted"/>
<dbReference type="Proteomes" id="UP000600139">
    <property type="component" value="Unassembled WGS sequence"/>
</dbReference>
<name>A0A934R466_9BACT</name>
<protein>
    <submittedName>
        <fullName evidence="3">Autotransporter-associated beta strand repeat-containing protein</fullName>
    </submittedName>
</protein>
<organism evidence="3 4">
    <name type="scientific">Luteolibacter yonseiensis</name>
    <dbReference type="NCBI Taxonomy" id="1144680"/>
    <lineage>
        <taxon>Bacteria</taxon>
        <taxon>Pseudomonadati</taxon>
        <taxon>Verrucomicrobiota</taxon>
        <taxon>Verrucomicrobiia</taxon>
        <taxon>Verrucomicrobiales</taxon>
        <taxon>Verrucomicrobiaceae</taxon>
        <taxon>Luteolibacter</taxon>
    </lineage>
</organism>
<evidence type="ECO:0000313" key="4">
    <source>
        <dbReference type="Proteomes" id="UP000600139"/>
    </source>
</evidence>
<reference evidence="3" key="1">
    <citation type="submission" date="2021-01" db="EMBL/GenBank/DDBJ databases">
        <title>Modified the classification status of verrucomicrobia.</title>
        <authorList>
            <person name="Feng X."/>
        </authorList>
    </citation>
    <scope>NUCLEOTIDE SEQUENCE</scope>
    <source>
        <strain evidence="3">JCM 18052</strain>
    </source>
</reference>